<sequence>MDRQEVTLLVEVTLLEKDFGVTGIGGEVLLYRQKIPMQNVACKDPKALGMQSGKIPNSRLKASSEWNRDWGPGYGRLNGRRCWIARPSNTNQWLQIDFKYRATVTEILTQGRRDANQWVRSYTVAYSEDGINFKTYRGNKGQDKVFSGNTDRNSVVRQELSPVVVARFIRIQPKSWQSHISMRAEVHGCFEGTAVIGLGCWGLPTMC</sequence>
<organism evidence="1 2">
    <name type="scientific">Paramuricea clavata</name>
    <name type="common">Red gorgonian</name>
    <name type="synonym">Violescent sea-whip</name>
    <dbReference type="NCBI Taxonomy" id="317549"/>
    <lineage>
        <taxon>Eukaryota</taxon>
        <taxon>Metazoa</taxon>
        <taxon>Cnidaria</taxon>
        <taxon>Anthozoa</taxon>
        <taxon>Octocorallia</taxon>
        <taxon>Malacalcyonacea</taxon>
        <taxon>Plexauridae</taxon>
        <taxon>Paramuricea</taxon>
    </lineage>
</organism>
<dbReference type="EMBL" id="CACRXK020003453">
    <property type="protein sequence ID" value="CAB3998851.1"/>
    <property type="molecule type" value="Genomic_DNA"/>
</dbReference>
<dbReference type="InterPro" id="IPR000421">
    <property type="entry name" value="FA58C"/>
</dbReference>
<dbReference type="FunFam" id="2.60.120.260:FF:000016">
    <property type="entry name" value="Contactin-associated protein-like 4 isoform 1"/>
    <property type="match status" value="1"/>
</dbReference>
<evidence type="ECO:0000313" key="2">
    <source>
        <dbReference type="Proteomes" id="UP001152795"/>
    </source>
</evidence>
<reference evidence="1" key="1">
    <citation type="submission" date="2020-04" db="EMBL/GenBank/DDBJ databases">
        <authorList>
            <person name="Alioto T."/>
            <person name="Alioto T."/>
            <person name="Gomez Garrido J."/>
        </authorList>
    </citation>
    <scope>NUCLEOTIDE SEQUENCE</scope>
    <source>
        <strain evidence="1">A484AB</strain>
    </source>
</reference>
<name>A0A6S7HUS9_PARCT</name>
<dbReference type="OrthoDB" id="5948003at2759"/>
<keyword evidence="2" id="KW-1185">Reference proteome</keyword>
<comment type="caution">
    <text evidence="1">The sequence shown here is derived from an EMBL/GenBank/DDBJ whole genome shotgun (WGS) entry which is preliminary data.</text>
</comment>
<dbReference type="Pfam" id="PF00754">
    <property type="entry name" value="F5_F8_type_C"/>
    <property type="match status" value="1"/>
</dbReference>
<dbReference type="InterPro" id="IPR008979">
    <property type="entry name" value="Galactose-bd-like_sf"/>
</dbReference>
<dbReference type="Proteomes" id="UP001152795">
    <property type="component" value="Unassembled WGS sequence"/>
</dbReference>
<dbReference type="PANTHER" id="PTHR24543">
    <property type="entry name" value="MULTICOPPER OXIDASE-RELATED"/>
    <property type="match status" value="1"/>
</dbReference>
<accession>A0A6S7HUS9</accession>
<dbReference type="CDD" id="cd00057">
    <property type="entry name" value="FA58C"/>
    <property type="match status" value="1"/>
</dbReference>
<dbReference type="Gene3D" id="2.60.120.260">
    <property type="entry name" value="Galactose-binding domain-like"/>
    <property type="match status" value="1"/>
</dbReference>
<dbReference type="PROSITE" id="PS50022">
    <property type="entry name" value="FA58C_3"/>
    <property type="match status" value="1"/>
</dbReference>
<evidence type="ECO:0000313" key="1">
    <source>
        <dbReference type="EMBL" id="CAB3998851.1"/>
    </source>
</evidence>
<gene>
    <name evidence="1" type="ORF">PACLA_8A007936</name>
</gene>
<dbReference type="SMART" id="SM00231">
    <property type="entry name" value="FA58C"/>
    <property type="match status" value="1"/>
</dbReference>
<dbReference type="PANTHER" id="PTHR24543:SF325">
    <property type="entry name" value="F5_8 TYPE C DOMAIN-CONTAINING PROTEIN"/>
    <property type="match status" value="1"/>
</dbReference>
<dbReference type="SUPFAM" id="SSF49785">
    <property type="entry name" value="Galactose-binding domain-like"/>
    <property type="match status" value="1"/>
</dbReference>
<dbReference type="PROSITE" id="PS01286">
    <property type="entry name" value="FA58C_2"/>
    <property type="match status" value="1"/>
</dbReference>
<protein>
    <submittedName>
        <fullName evidence="1">Partial</fullName>
    </submittedName>
</protein>
<proteinExistence type="predicted"/>
<dbReference type="AlphaFoldDB" id="A0A6S7HUS9"/>